<sequence length="165" mass="18634">MSDILVINTGGTFNKRYNRLNGELFVDNDSQAFEEITSNWLCEFEIVNIVGKDSLEFDDDDRELIKNNINQHNSKNKFIIIHGTDTMHITADFLDKNCKDKVIVLTGAMVPFSINPIEATANFAMSYGFLSNCDTSGIYICMNGKIGEFTKVKKDKIQGKFVKTN</sequence>
<dbReference type="PRINTS" id="PR00139">
    <property type="entry name" value="ASNGLNASE"/>
</dbReference>
<proteinExistence type="predicted"/>
<dbReference type="EMBL" id="FAXN01000038">
    <property type="protein sequence ID" value="CUV65525.1"/>
    <property type="molecule type" value="Genomic_DNA"/>
</dbReference>
<feature type="domain" description="L-asparaginase N-terminal" evidence="2">
    <location>
        <begin position="4"/>
        <end position="154"/>
    </location>
</feature>
<keyword evidence="3" id="KW-0378">Hydrolase</keyword>
<organism evidence="3">
    <name type="scientific">Sulfurovum sp. enrichment culture clone C5</name>
    <dbReference type="NCBI Taxonomy" id="497650"/>
    <lineage>
        <taxon>Bacteria</taxon>
        <taxon>Pseudomonadati</taxon>
        <taxon>Campylobacterota</taxon>
        <taxon>Epsilonproteobacteria</taxon>
        <taxon>Campylobacterales</taxon>
        <taxon>Sulfurovaceae</taxon>
        <taxon>Sulfurovum</taxon>
        <taxon>environmental samples</taxon>
    </lineage>
</organism>
<feature type="active site" description="O-isoaspartyl threonine intermediate" evidence="1">
    <location>
        <position position="12"/>
    </location>
</feature>
<dbReference type="EC" id="3.5.1.1" evidence="3"/>
<accession>A0A0S4XNJ2</accession>
<dbReference type="SUPFAM" id="SSF53774">
    <property type="entry name" value="Glutaminase/Asparaginase"/>
    <property type="match status" value="1"/>
</dbReference>
<gene>
    <name evidence="3" type="ORF">BN3087_380041</name>
</gene>
<dbReference type="PANTHER" id="PTHR11707">
    <property type="entry name" value="L-ASPARAGINASE"/>
    <property type="match status" value="1"/>
</dbReference>
<evidence type="ECO:0000259" key="2">
    <source>
        <dbReference type="Pfam" id="PF00710"/>
    </source>
</evidence>
<dbReference type="Gene3D" id="3.40.50.1170">
    <property type="entry name" value="L-asparaginase, N-terminal domain"/>
    <property type="match status" value="1"/>
</dbReference>
<protein>
    <submittedName>
        <fullName evidence="3">Asparaginase</fullName>
        <ecNumber evidence="3">3.5.1.1</ecNumber>
    </submittedName>
</protein>
<dbReference type="InterPro" id="IPR036152">
    <property type="entry name" value="Asp/glu_Ase-like_sf"/>
</dbReference>
<dbReference type="InterPro" id="IPR006034">
    <property type="entry name" value="Asparaginase/glutaminase-like"/>
</dbReference>
<dbReference type="PIRSF" id="PIRSF500176">
    <property type="entry name" value="L_ASNase"/>
    <property type="match status" value="1"/>
</dbReference>
<dbReference type="AlphaFoldDB" id="A0A0S4XNJ2"/>
<evidence type="ECO:0000256" key="1">
    <source>
        <dbReference type="PIRSR" id="PIRSR001220-1"/>
    </source>
</evidence>
<dbReference type="InterPro" id="IPR027474">
    <property type="entry name" value="L-asparaginase_N"/>
</dbReference>
<dbReference type="PIRSF" id="PIRSF001220">
    <property type="entry name" value="L-ASNase_gatD"/>
    <property type="match status" value="1"/>
</dbReference>
<dbReference type="PANTHER" id="PTHR11707:SF28">
    <property type="entry name" value="60 KDA LYSOPHOSPHOLIPASE"/>
    <property type="match status" value="1"/>
</dbReference>
<evidence type="ECO:0000313" key="3">
    <source>
        <dbReference type="EMBL" id="CUV65525.1"/>
    </source>
</evidence>
<dbReference type="InterPro" id="IPR037152">
    <property type="entry name" value="L-asparaginase_N_sf"/>
</dbReference>
<reference evidence="3" key="1">
    <citation type="submission" date="2015-11" db="EMBL/GenBank/DDBJ databases">
        <authorList>
            <person name="Zhang Y."/>
            <person name="Guo Z."/>
        </authorList>
    </citation>
    <scope>NUCLEOTIDE SEQUENCE</scope>
    <source>
        <strain evidence="3">BN30871</strain>
    </source>
</reference>
<name>A0A0S4XNJ2_9BACT</name>
<dbReference type="Pfam" id="PF00710">
    <property type="entry name" value="Asparaginase"/>
    <property type="match status" value="1"/>
</dbReference>
<dbReference type="GO" id="GO:0004067">
    <property type="term" value="F:asparaginase activity"/>
    <property type="evidence" value="ECO:0007669"/>
    <property type="project" value="UniProtKB-EC"/>
</dbReference>